<keyword evidence="8" id="KW-1185">Reference proteome</keyword>
<dbReference type="OrthoDB" id="65815at2759"/>
<evidence type="ECO:0000313" key="2">
    <source>
        <dbReference type="EMBL" id="KAG2923114.1"/>
    </source>
</evidence>
<accession>A0A329S4L1</accession>
<evidence type="ECO:0000313" key="7">
    <source>
        <dbReference type="EMBL" id="RAW31793.1"/>
    </source>
</evidence>
<evidence type="ECO:0000313" key="5">
    <source>
        <dbReference type="EMBL" id="KAG3217033.1"/>
    </source>
</evidence>
<sequence>MPAKAVLSAAPSPFKGESFPQYVLCRSNRSSKAQCITDTTNIQVPTATPLPTQPPTAFLTASTPKQEPAPRRARLASTGFRRHISSRPSLSEQLRTISQGAQAITAQLASTYNLSNAPALTASSSSGQVDPLGKDKVAFQATTIGLSVGKLECRFPCPATFSSDRCTYLFQHPFEAKEVLMIMYYRDMLHASVHTADKSFRFRLSRVLEQFGDDYSPINAQHWIRIVLATSSEAQKVKLFLAGLGVIDKKRVLLCNSHK</sequence>
<dbReference type="AlphaFoldDB" id="A0A329S4L1"/>
<organism evidence="7 8">
    <name type="scientific">Phytophthora cactorum</name>
    <dbReference type="NCBI Taxonomy" id="29920"/>
    <lineage>
        <taxon>Eukaryota</taxon>
        <taxon>Sar</taxon>
        <taxon>Stramenopiles</taxon>
        <taxon>Oomycota</taxon>
        <taxon>Peronosporomycetes</taxon>
        <taxon>Peronosporales</taxon>
        <taxon>Peronosporaceae</taxon>
        <taxon>Phytophthora</taxon>
    </lineage>
</organism>
<dbReference type="EMBL" id="RCMI01000243">
    <property type="protein sequence ID" value="KAG2923114.1"/>
    <property type="molecule type" value="Genomic_DNA"/>
</dbReference>
<dbReference type="EMBL" id="JAENGZ010000838">
    <property type="protein sequence ID" value="KAG6953298.1"/>
    <property type="molecule type" value="Genomic_DNA"/>
</dbReference>
<dbReference type="Proteomes" id="UP000774804">
    <property type="component" value="Unassembled WGS sequence"/>
</dbReference>
<evidence type="ECO:0000313" key="1">
    <source>
        <dbReference type="EMBL" id="KAG2858247.1"/>
    </source>
</evidence>
<name>A0A329S4L1_9STRA</name>
<reference evidence="1" key="2">
    <citation type="submission" date="2018-10" db="EMBL/GenBank/DDBJ databases">
        <title>Effector identification in a new, highly contiguous assembly of the strawberry crown rot pathogen Phytophthora cactorum.</title>
        <authorList>
            <person name="Armitage A.D."/>
            <person name="Nellist C.F."/>
            <person name="Bates H."/>
            <person name="Vickerstaff R.J."/>
            <person name="Harrison R.J."/>
        </authorList>
    </citation>
    <scope>NUCLEOTIDE SEQUENCE</scope>
    <source>
        <strain evidence="1">15-7</strain>
        <strain evidence="2">4032</strain>
        <strain evidence="3">4040</strain>
        <strain evidence="4">P415</strain>
        <strain evidence="5">P421</strain>
    </source>
</reference>
<evidence type="ECO:0000313" key="3">
    <source>
        <dbReference type="EMBL" id="KAG2928661.1"/>
    </source>
</evidence>
<gene>
    <name evidence="6" type="ORF">JG687_00012481</name>
    <name evidence="7" type="ORF">PC110_g11873</name>
    <name evidence="1" type="ORF">PC113_g9982</name>
    <name evidence="2" type="ORF">PC115_g9059</name>
    <name evidence="3" type="ORF">PC117_g14263</name>
    <name evidence="4" type="ORF">PC118_g9746</name>
    <name evidence="5" type="ORF">PC129_g12127</name>
</gene>
<evidence type="ECO:0000313" key="6">
    <source>
        <dbReference type="EMBL" id="KAG6953298.1"/>
    </source>
</evidence>
<reference evidence="7 8" key="1">
    <citation type="submission" date="2018-01" db="EMBL/GenBank/DDBJ databases">
        <title>Draft genome of the strawberry crown rot pathogen Phytophthora cactorum.</title>
        <authorList>
            <person name="Armitage A.D."/>
            <person name="Lysoe E."/>
            <person name="Nellist C.F."/>
            <person name="Harrison R.J."/>
            <person name="Brurberg M.B."/>
        </authorList>
    </citation>
    <scope>NUCLEOTIDE SEQUENCE [LARGE SCALE GENOMIC DNA]</scope>
    <source>
        <strain evidence="7 8">10300</strain>
    </source>
</reference>
<reference evidence="6" key="3">
    <citation type="submission" date="2021-01" db="EMBL/GenBank/DDBJ databases">
        <title>Phytophthora aleatoria, a newly-described species from Pinus radiata is distinct from Phytophthora cactorum isolates based on comparative genomics.</title>
        <authorList>
            <person name="Mcdougal R."/>
            <person name="Panda P."/>
            <person name="Williams N."/>
            <person name="Studholme D.J."/>
        </authorList>
    </citation>
    <scope>NUCLEOTIDE SEQUENCE</scope>
    <source>
        <strain evidence="6">NZFS 3830</strain>
    </source>
</reference>
<dbReference type="Proteomes" id="UP000736787">
    <property type="component" value="Unassembled WGS sequence"/>
</dbReference>
<dbReference type="EMBL" id="RCMK01000440">
    <property type="protein sequence ID" value="KAG2928661.1"/>
    <property type="molecule type" value="Genomic_DNA"/>
</dbReference>
<dbReference type="EMBL" id="RCMV01000447">
    <property type="protein sequence ID" value="KAG3217033.1"/>
    <property type="molecule type" value="Genomic_DNA"/>
</dbReference>
<evidence type="ECO:0000313" key="8">
    <source>
        <dbReference type="Proteomes" id="UP000251314"/>
    </source>
</evidence>
<dbReference type="VEuPathDB" id="FungiDB:PC110_g11873"/>
<evidence type="ECO:0000313" key="4">
    <source>
        <dbReference type="EMBL" id="KAG2982870.1"/>
    </source>
</evidence>
<dbReference type="Proteomes" id="UP000688947">
    <property type="component" value="Unassembled WGS sequence"/>
</dbReference>
<dbReference type="Proteomes" id="UP000251314">
    <property type="component" value="Unassembled WGS sequence"/>
</dbReference>
<dbReference type="Proteomes" id="UP000760860">
    <property type="component" value="Unassembled WGS sequence"/>
</dbReference>
<protein>
    <submittedName>
        <fullName evidence="7">Uncharacterized protein</fullName>
    </submittedName>
</protein>
<dbReference type="EMBL" id="RCML01000270">
    <property type="protein sequence ID" value="KAG2982870.1"/>
    <property type="molecule type" value="Genomic_DNA"/>
</dbReference>
<dbReference type="EMBL" id="MJFZ01000306">
    <property type="protein sequence ID" value="RAW31793.1"/>
    <property type="molecule type" value="Genomic_DNA"/>
</dbReference>
<dbReference type="EMBL" id="RCMG01000259">
    <property type="protein sequence ID" value="KAG2858247.1"/>
    <property type="molecule type" value="Genomic_DNA"/>
</dbReference>
<dbReference type="Proteomes" id="UP000735874">
    <property type="component" value="Unassembled WGS sequence"/>
</dbReference>
<dbReference type="Proteomes" id="UP000697107">
    <property type="component" value="Unassembled WGS sequence"/>
</dbReference>
<proteinExistence type="predicted"/>
<comment type="caution">
    <text evidence="7">The sequence shown here is derived from an EMBL/GenBank/DDBJ whole genome shotgun (WGS) entry which is preliminary data.</text>
</comment>